<dbReference type="EMBL" id="LAZR01017486">
    <property type="protein sequence ID" value="KKM00218.1"/>
    <property type="molecule type" value="Genomic_DNA"/>
</dbReference>
<gene>
    <name evidence="1" type="ORF">LCGC14_1806620</name>
</gene>
<evidence type="ECO:0000313" key="1">
    <source>
        <dbReference type="EMBL" id="KKM00218.1"/>
    </source>
</evidence>
<accession>A0A0F9JMP9</accession>
<comment type="caution">
    <text evidence="1">The sequence shown here is derived from an EMBL/GenBank/DDBJ whole genome shotgun (WGS) entry which is preliminary data.</text>
</comment>
<sequence length="300" mass="34823">MAPRLKWNIIVVEAAQIVTSYSTSVTLRQLFYRLVSRGSVPNTQSAYKTLSKVTAEARREGWFPDLIDRTRSIEKWQDFSDPGQAQRWLAAIYRRDRSDNQEQQIFIGVEKAGMVVQLQSWFSDYGLPIIALSGYSSQTFVKTVGESMMGETYDNDRPSHLIYAGDFDPSGEDIDRDFVERLEEYIVNNTSMLLSDVFAGVERIALLPEHIEEYQLPEYPGKETDSRKWEFIEKHGKLVQVELDALDPDDLHILYKTAVDEYFDYDVYEAVVEEEQKDEEILRRLSDKIMDVRAEIEEEE</sequence>
<proteinExistence type="predicted"/>
<organism evidence="1">
    <name type="scientific">marine sediment metagenome</name>
    <dbReference type="NCBI Taxonomy" id="412755"/>
    <lineage>
        <taxon>unclassified sequences</taxon>
        <taxon>metagenomes</taxon>
        <taxon>ecological metagenomes</taxon>
    </lineage>
</organism>
<name>A0A0F9JMP9_9ZZZZ</name>
<protein>
    <submittedName>
        <fullName evidence="1">Uncharacterized protein</fullName>
    </submittedName>
</protein>
<dbReference type="AlphaFoldDB" id="A0A0F9JMP9"/>
<reference evidence="1" key="1">
    <citation type="journal article" date="2015" name="Nature">
        <title>Complex archaea that bridge the gap between prokaryotes and eukaryotes.</title>
        <authorList>
            <person name="Spang A."/>
            <person name="Saw J.H."/>
            <person name="Jorgensen S.L."/>
            <person name="Zaremba-Niedzwiedzka K."/>
            <person name="Martijn J."/>
            <person name="Lind A.E."/>
            <person name="van Eijk R."/>
            <person name="Schleper C."/>
            <person name="Guy L."/>
            <person name="Ettema T.J."/>
        </authorList>
    </citation>
    <scope>NUCLEOTIDE SEQUENCE</scope>
</reference>